<reference evidence="3" key="2">
    <citation type="submission" date="2021-04" db="EMBL/GenBank/DDBJ databases">
        <title>Brevibacillus composti FJAT-54423, complete genome.</title>
        <authorList>
            <person name="Tang R."/>
        </authorList>
    </citation>
    <scope>NUCLEOTIDE SEQUENCE</scope>
    <source>
        <strain evidence="3">FJAT-54424</strain>
    </source>
</reference>
<evidence type="ECO:0000256" key="1">
    <source>
        <dbReference type="SAM" id="MobiDB-lite"/>
    </source>
</evidence>
<dbReference type="EMBL" id="CP066308">
    <property type="protein sequence ID" value="QQE74091.1"/>
    <property type="molecule type" value="Genomic_DNA"/>
</dbReference>
<name>A0A7T5EKB3_9BACL</name>
<feature type="compositionally biased region" description="Basic and acidic residues" evidence="1">
    <location>
        <begin position="146"/>
        <end position="159"/>
    </location>
</feature>
<evidence type="ECO:0000313" key="2">
    <source>
        <dbReference type="EMBL" id="QQE74091.1"/>
    </source>
</evidence>
<evidence type="ECO:0000313" key="3">
    <source>
        <dbReference type="EMBL" id="QUO41175.1"/>
    </source>
</evidence>
<dbReference type="EMBL" id="CP073708">
    <property type="protein sequence ID" value="QUO41175.1"/>
    <property type="molecule type" value="Genomic_DNA"/>
</dbReference>
<feature type="region of interest" description="Disordered" evidence="1">
    <location>
        <begin position="111"/>
        <end position="172"/>
    </location>
</feature>
<dbReference type="Proteomes" id="UP000595847">
    <property type="component" value="Chromosome"/>
</dbReference>
<protein>
    <submittedName>
        <fullName evidence="2">Uncharacterized protein</fullName>
    </submittedName>
</protein>
<reference evidence="2 4" key="1">
    <citation type="submission" date="2020-12" db="EMBL/GenBank/DDBJ databases">
        <title>strain FJAT-54423T represents a novel species of the genus Brevibacillus.</title>
        <authorList>
            <person name="Tang R."/>
        </authorList>
    </citation>
    <scope>NUCLEOTIDE SEQUENCE [LARGE SCALE GENOMIC DNA]</scope>
    <source>
        <strain evidence="2 4">FJAT-54423</strain>
    </source>
</reference>
<gene>
    <name evidence="2" type="ORF">JD108_19990</name>
    <name evidence="3" type="ORF">KDJ56_19925</name>
</gene>
<dbReference type="Proteomes" id="UP000677234">
    <property type="component" value="Chromosome"/>
</dbReference>
<dbReference type="RefSeq" id="WP_198827679.1">
    <property type="nucleotide sequence ID" value="NZ_CP066308.1"/>
</dbReference>
<keyword evidence="5" id="KW-1185">Reference proteome</keyword>
<dbReference type="KEGG" id="bcop:JD108_19990"/>
<proteinExistence type="predicted"/>
<sequence length="172" mass="19194">MRTAGNVMGVQARFILEKIDETWKVLRSGAEQSHKNFLFSETEPWEAILLGSADLQREDESREEKPVYAVRKPAVFDDQRLSELPEPNWSCLGHGSPLPVMLLADRGRECGGAPALRSSRTSHSRYKPKRQNRTGQSVLVWIGEAGGKKEPVRQNEPQDTRSAPAPPHTAPV</sequence>
<feature type="compositionally biased region" description="Basic residues" evidence="1">
    <location>
        <begin position="120"/>
        <end position="132"/>
    </location>
</feature>
<evidence type="ECO:0000313" key="4">
    <source>
        <dbReference type="Proteomes" id="UP000595847"/>
    </source>
</evidence>
<evidence type="ECO:0000313" key="5">
    <source>
        <dbReference type="Proteomes" id="UP000677234"/>
    </source>
</evidence>
<accession>A0A7T5EKB3</accession>
<dbReference type="AlphaFoldDB" id="A0A7T5EKB3"/>
<organism evidence="2 4">
    <name type="scientific">Brevibacillus composti</name>
    <dbReference type="NCBI Taxonomy" id="2796470"/>
    <lineage>
        <taxon>Bacteria</taxon>
        <taxon>Bacillati</taxon>
        <taxon>Bacillota</taxon>
        <taxon>Bacilli</taxon>
        <taxon>Bacillales</taxon>
        <taxon>Paenibacillaceae</taxon>
        <taxon>Brevibacillus</taxon>
    </lineage>
</organism>